<keyword evidence="2" id="KW-0012">Acyltransferase</keyword>
<dbReference type="OrthoDB" id="9801656at2"/>
<proteinExistence type="predicted"/>
<dbReference type="SUPFAM" id="SSF55729">
    <property type="entry name" value="Acyl-CoA N-acyltransferases (Nat)"/>
    <property type="match status" value="1"/>
</dbReference>
<dbReference type="AlphaFoldDB" id="A0A2S2E0S0"/>
<dbReference type="KEGG" id="salh:HMF8227_00636"/>
<gene>
    <name evidence="2" type="primary">rimJ</name>
    <name evidence="2" type="ORF">HMF8227_00636</name>
</gene>
<dbReference type="Proteomes" id="UP000245728">
    <property type="component" value="Chromosome"/>
</dbReference>
<dbReference type="InterPro" id="IPR000182">
    <property type="entry name" value="GNAT_dom"/>
</dbReference>
<dbReference type="InterPro" id="IPR051531">
    <property type="entry name" value="N-acetyltransferase"/>
</dbReference>
<dbReference type="EMBL" id="CP029347">
    <property type="protein sequence ID" value="AWL11132.1"/>
    <property type="molecule type" value="Genomic_DNA"/>
</dbReference>
<organism evidence="2 3">
    <name type="scientific">Saliniradius amylolyticus</name>
    <dbReference type="NCBI Taxonomy" id="2183582"/>
    <lineage>
        <taxon>Bacteria</taxon>
        <taxon>Pseudomonadati</taxon>
        <taxon>Pseudomonadota</taxon>
        <taxon>Gammaproteobacteria</taxon>
        <taxon>Alteromonadales</taxon>
        <taxon>Alteromonadaceae</taxon>
        <taxon>Saliniradius</taxon>
    </lineage>
</organism>
<evidence type="ECO:0000259" key="1">
    <source>
        <dbReference type="PROSITE" id="PS51186"/>
    </source>
</evidence>
<evidence type="ECO:0000313" key="3">
    <source>
        <dbReference type="Proteomes" id="UP000245728"/>
    </source>
</evidence>
<dbReference type="PROSITE" id="PS51186">
    <property type="entry name" value="GNAT"/>
    <property type="match status" value="1"/>
</dbReference>
<keyword evidence="3" id="KW-1185">Reference proteome</keyword>
<dbReference type="EC" id="2.3.1.267" evidence="2"/>
<dbReference type="PANTHER" id="PTHR43792:SF1">
    <property type="entry name" value="N-ACETYLTRANSFERASE DOMAIN-CONTAINING PROTEIN"/>
    <property type="match status" value="1"/>
</dbReference>
<dbReference type="GO" id="GO:0008999">
    <property type="term" value="F:protein-N-terminal-alanine acetyltransferase activity"/>
    <property type="evidence" value="ECO:0007669"/>
    <property type="project" value="UniProtKB-EC"/>
</dbReference>
<feature type="domain" description="N-acetyltransferase" evidence="1">
    <location>
        <begin position="11"/>
        <end position="168"/>
    </location>
</feature>
<name>A0A2S2E0S0_9ALTE</name>
<dbReference type="Pfam" id="PF13302">
    <property type="entry name" value="Acetyltransf_3"/>
    <property type="match status" value="1"/>
</dbReference>
<dbReference type="PANTHER" id="PTHR43792">
    <property type="entry name" value="GNAT FAMILY, PUTATIVE (AFU_ORTHOLOGUE AFUA_3G00765)-RELATED-RELATED"/>
    <property type="match status" value="1"/>
</dbReference>
<protein>
    <submittedName>
        <fullName evidence="2">Ribosomal-protein-alanine N-acetyltransferase</fullName>
        <ecNumber evidence="2">2.3.1.267</ecNumber>
    </submittedName>
</protein>
<reference evidence="2 3" key="1">
    <citation type="submission" date="2018-05" db="EMBL/GenBank/DDBJ databases">
        <title>Salinimonas sp. HMF8227 Genome sequencing and assembly.</title>
        <authorList>
            <person name="Kang H."/>
            <person name="Kang J."/>
            <person name="Cha I."/>
            <person name="Kim H."/>
            <person name="Joh K."/>
        </authorList>
    </citation>
    <scope>NUCLEOTIDE SEQUENCE [LARGE SCALE GENOMIC DNA]</scope>
    <source>
        <strain evidence="2 3">HMF8227</strain>
    </source>
</reference>
<accession>A0A2S2E0S0</accession>
<keyword evidence="2" id="KW-0808">Transferase</keyword>
<dbReference type="InterPro" id="IPR016181">
    <property type="entry name" value="Acyl_CoA_acyltransferase"/>
</dbReference>
<dbReference type="Gene3D" id="3.40.630.30">
    <property type="match status" value="1"/>
</dbReference>
<evidence type="ECO:0000313" key="2">
    <source>
        <dbReference type="EMBL" id="AWL11132.1"/>
    </source>
</evidence>
<sequence>MHMTELTTERLRLRPFRTDDAGALNRINSRSEVMRYIGKPVETIRNTEDYLRESVLADYSKYGFGRHAVIEQHSGELIGFCGLKYLPDLDEVDIGYRLHPDYWGLGYATEAGQATMKFGREKLGLSRIIGIAMDENTASIEVLKKLGLKPDGRVNHLGTECARFLWQA</sequence>